<dbReference type="InterPro" id="IPR036890">
    <property type="entry name" value="HATPase_C_sf"/>
</dbReference>
<dbReference type="EMBL" id="BSDS01000002">
    <property type="protein sequence ID" value="GLI40118.1"/>
    <property type="molecule type" value="Genomic_DNA"/>
</dbReference>
<dbReference type="PANTHER" id="PTHR24421:SF10">
    <property type="entry name" value="NITRATE_NITRITE SENSOR PROTEIN NARQ"/>
    <property type="match status" value="1"/>
</dbReference>
<dbReference type="InterPro" id="IPR050482">
    <property type="entry name" value="Sensor_HK_TwoCompSys"/>
</dbReference>
<evidence type="ECO:0000256" key="1">
    <source>
        <dbReference type="ARBA" id="ARBA00000085"/>
    </source>
</evidence>
<evidence type="ECO:0000256" key="10">
    <source>
        <dbReference type="SAM" id="MobiDB-lite"/>
    </source>
</evidence>
<feature type="domain" description="Histidine kinase/HSP90-like ATPase" evidence="12">
    <location>
        <begin position="340"/>
        <end position="438"/>
    </location>
</feature>
<reference evidence="13" key="1">
    <citation type="submission" date="2022-12" db="EMBL/GenBank/DDBJ databases">
        <title>Reference genome sequencing for broad-spectrum identification of bacterial and archaeal isolates by mass spectrometry.</title>
        <authorList>
            <person name="Sekiguchi Y."/>
            <person name="Tourlousse D.M."/>
        </authorList>
    </citation>
    <scope>NUCLEOTIDE SEQUENCE</scope>
    <source>
        <strain evidence="13">H2</strain>
    </source>
</reference>
<keyword evidence="5" id="KW-0547">Nucleotide-binding</keyword>
<feature type="compositionally biased region" description="Basic and acidic residues" evidence="10">
    <location>
        <begin position="491"/>
        <end position="501"/>
    </location>
</feature>
<feature type="transmembrane region" description="Helical" evidence="11">
    <location>
        <begin position="61"/>
        <end position="81"/>
    </location>
</feature>
<dbReference type="Gene3D" id="1.20.5.1930">
    <property type="match status" value="1"/>
</dbReference>
<feature type="coiled-coil region" evidence="9">
    <location>
        <begin position="84"/>
        <end position="111"/>
    </location>
</feature>
<keyword evidence="9" id="KW-0175">Coiled coil</keyword>
<evidence type="ECO:0000256" key="6">
    <source>
        <dbReference type="ARBA" id="ARBA00022777"/>
    </source>
</evidence>
<keyword evidence="11" id="KW-0812">Transmembrane</keyword>
<evidence type="ECO:0000313" key="13">
    <source>
        <dbReference type="EMBL" id="GLI40118.1"/>
    </source>
</evidence>
<dbReference type="InterPro" id="IPR003594">
    <property type="entry name" value="HATPase_dom"/>
</dbReference>
<dbReference type="SUPFAM" id="SSF55874">
    <property type="entry name" value="ATPase domain of HSP90 chaperone/DNA topoisomerase II/histidine kinase"/>
    <property type="match status" value="1"/>
</dbReference>
<evidence type="ECO:0000256" key="5">
    <source>
        <dbReference type="ARBA" id="ARBA00022741"/>
    </source>
</evidence>
<feature type="compositionally biased region" description="Basic residues" evidence="10">
    <location>
        <begin position="444"/>
        <end position="455"/>
    </location>
</feature>
<dbReference type="GO" id="GO:0016020">
    <property type="term" value="C:membrane"/>
    <property type="evidence" value="ECO:0007669"/>
    <property type="project" value="InterPro"/>
</dbReference>
<gene>
    <name evidence="13" type="ORF">GHYDROH2_36190</name>
</gene>
<dbReference type="GO" id="GO:0000155">
    <property type="term" value="F:phosphorelay sensor kinase activity"/>
    <property type="evidence" value="ECO:0007669"/>
    <property type="project" value="InterPro"/>
</dbReference>
<dbReference type="Pfam" id="PF07730">
    <property type="entry name" value="HisKA_3"/>
    <property type="match status" value="1"/>
</dbReference>
<keyword evidence="4" id="KW-0808">Transferase</keyword>
<dbReference type="InterPro" id="IPR035965">
    <property type="entry name" value="PAS-like_dom_sf"/>
</dbReference>
<keyword evidence="7" id="KW-0067">ATP-binding</keyword>
<evidence type="ECO:0000256" key="7">
    <source>
        <dbReference type="ARBA" id="ARBA00022840"/>
    </source>
</evidence>
<feature type="compositionally biased region" description="Basic and acidic residues" evidence="10">
    <location>
        <begin position="433"/>
        <end position="443"/>
    </location>
</feature>
<keyword evidence="3" id="KW-0597">Phosphoprotein</keyword>
<dbReference type="Proteomes" id="UP001144352">
    <property type="component" value="Unassembled WGS sequence"/>
</dbReference>
<feature type="transmembrane region" description="Helical" evidence="11">
    <location>
        <begin position="29"/>
        <end position="49"/>
    </location>
</feature>
<name>A0A9W6G4F3_9BACT</name>
<dbReference type="Pfam" id="PF02518">
    <property type="entry name" value="HATPase_c"/>
    <property type="match status" value="1"/>
</dbReference>
<dbReference type="InterPro" id="IPR011712">
    <property type="entry name" value="Sig_transdc_His_kin_sub3_dim/P"/>
</dbReference>
<evidence type="ECO:0000259" key="12">
    <source>
        <dbReference type="SMART" id="SM00387"/>
    </source>
</evidence>
<dbReference type="SMART" id="SM00387">
    <property type="entry name" value="HATPase_c"/>
    <property type="match status" value="1"/>
</dbReference>
<sequence>MTSKEKPSNGTPSTLLPLGLERLYGSPTLLFAAVVVSVFLSDAIVMLLLSCFDKHYEDIHHFLDAVMLVTLLLPILFFLVFKPLTVQLAQRRRAEEELAAERNKLRGILDAIPSSVCIFNQSNGIEYANAALMKDFGPMEGLTCFDYFHDRSDACPNCRFDKGDAENIPPWEWHSDKTGKTYEVFQTLLKNADGTIERLALMRDITARTQTADELRASKERLRALSDHLQRAREEERTAISREIHDELGQVLASVQLGVSSLAEESPDNQHLTGKIAEMGSLISGAIKTVQRISTQLRPTILDELGLADAIEWLAADLEKRTGIDCTCDILLNGSTFSKDVATAIFRICQEALTNVIRHAHATKVTVSLEERKERLVLIIRDNGRGITSEQLQGKRSLGLIGIRERAYMLGGGSESAAGFSKGPSSSLTFRSNHPEEARDKCHTSHHRRRSRHLSRGVEAGDCQDRHHDNRRRSCRWGRTAGQNTKRRIRRGDPRHLPSGA</sequence>
<keyword evidence="11" id="KW-0472">Membrane</keyword>
<evidence type="ECO:0000256" key="2">
    <source>
        <dbReference type="ARBA" id="ARBA00012438"/>
    </source>
</evidence>
<comment type="catalytic activity">
    <reaction evidence="1">
        <text>ATP + protein L-histidine = ADP + protein N-phospho-L-histidine.</text>
        <dbReference type="EC" id="2.7.13.3"/>
    </reaction>
</comment>
<dbReference type="Gene3D" id="3.30.565.10">
    <property type="entry name" value="Histidine kinase-like ATPase, C-terminal domain"/>
    <property type="match status" value="1"/>
</dbReference>
<dbReference type="PANTHER" id="PTHR24421">
    <property type="entry name" value="NITRATE/NITRITE SENSOR PROTEIN NARX-RELATED"/>
    <property type="match status" value="1"/>
</dbReference>
<evidence type="ECO:0000256" key="9">
    <source>
        <dbReference type="SAM" id="Coils"/>
    </source>
</evidence>
<proteinExistence type="predicted"/>
<evidence type="ECO:0000256" key="3">
    <source>
        <dbReference type="ARBA" id="ARBA00022553"/>
    </source>
</evidence>
<feature type="region of interest" description="Disordered" evidence="10">
    <location>
        <begin position="414"/>
        <end position="501"/>
    </location>
</feature>
<dbReference type="Gene3D" id="3.30.450.20">
    <property type="entry name" value="PAS domain"/>
    <property type="match status" value="1"/>
</dbReference>
<dbReference type="AlphaFoldDB" id="A0A9W6G4F3"/>
<evidence type="ECO:0000313" key="14">
    <source>
        <dbReference type="Proteomes" id="UP001144352"/>
    </source>
</evidence>
<accession>A0A9W6G4F3</accession>
<feature type="compositionally biased region" description="Polar residues" evidence="10">
    <location>
        <begin position="423"/>
        <end position="432"/>
    </location>
</feature>
<dbReference type="GO" id="GO:0005524">
    <property type="term" value="F:ATP binding"/>
    <property type="evidence" value="ECO:0007669"/>
    <property type="project" value="UniProtKB-KW"/>
</dbReference>
<dbReference type="CDD" id="cd16917">
    <property type="entry name" value="HATPase_UhpB-NarQ-NarX-like"/>
    <property type="match status" value="1"/>
</dbReference>
<comment type="caution">
    <text evidence="13">The sequence shown here is derived from an EMBL/GenBank/DDBJ whole genome shotgun (WGS) entry which is preliminary data.</text>
</comment>
<keyword evidence="8" id="KW-0902">Two-component regulatory system</keyword>
<evidence type="ECO:0000256" key="8">
    <source>
        <dbReference type="ARBA" id="ARBA00023012"/>
    </source>
</evidence>
<evidence type="ECO:0000256" key="4">
    <source>
        <dbReference type="ARBA" id="ARBA00022679"/>
    </source>
</evidence>
<keyword evidence="14" id="KW-1185">Reference proteome</keyword>
<organism evidence="13 14">
    <name type="scientific">Geobacter hydrogenophilus</name>
    <dbReference type="NCBI Taxonomy" id="40983"/>
    <lineage>
        <taxon>Bacteria</taxon>
        <taxon>Pseudomonadati</taxon>
        <taxon>Thermodesulfobacteriota</taxon>
        <taxon>Desulfuromonadia</taxon>
        <taxon>Geobacterales</taxon>
        <taxon>Geobacteraceae</taxon>
        <taxon>Geobacter</taxon>
    </lineage>
</organism>
<dbReference type="EC" id="2.7.13.3" evidence="2"/>
<keyword evidence="6" id="KW-0418">Kinase</keyword>
<dbReference type="GO" id="GO:0046983">
    <property type="term" value="F:protein dimerization activity"/>
    <property type="evidence" value="ECO:0007669"/>
    <property type="project" value="InterPro"/>
</dbReference>
<dbReference type="SUPFAM" id="SSF55785">
    <property type="entry name" value="PYP-like sensor domain (PAS domain)"/>
    <property type="match status" value="1"/>
</dbReference>
<keyword evidence="11" id="KW-1133">Transmembrane helix</keyword>
<evidence type="ECO:0000256" key="11">
    <source>
        <dbReference type="SAM" id="Phobius"/>
    </source>
</evidence>
<protein>
    <recommendedName>
        <fullName evidence="2">histidine kinase</fullName>
        <ecNumber evidence="2">2.7.13.3</ecNumber>
    </recommendedName>
</protein>